<gene>
    <name evidence="7" type="ORF">TELCIR_19241</name>
</gene>
<dbReference type="PANTHER" id="PTHR10286">
    <property type="entry name" value="INORGANIC PYROPHOSPHATASE"/>
    <property type="match status" value="1"/>
</dbReference>
<dbReference type="EMBL" id="KZ358199">
    <property type="protein sequence ID" value="PIO59299.1"/>
    <property type="molecule type" value="Genomic_DNA"/>
</dbReference>
<evidence type="ECO:0000256" key="2">
    <source>
        <dbReference type="ARBA" id="ARBA00006220"/>
    </source>
</evidence>
<name>A0A2G9TMS7_TELCI</name>
<evidence type="ECO:0000313" key="8">
    <source>
        <dbReference type="Proteomes" id="UP000230423"/>
    </source>
</evidence>
<proteinExistence type="inferred from homology"/>
<dbReference type="GO" id="GO:0005737">
    <property type="term" value="C:cytoplasm"/>
    <property type="evidence" value="ECO:0007669"/>
    <property type="project" value="InterPro"/>
</dbReference>
<dbReference type="InterPro" id="IPR036649">
    <property type="entry name" value="Pyrophosphatase_sf"/>
</dbReference>
<keyword evidence="5" id="KW-0378">Hydrolase</keyword>
<accession>A0A2G9TMS7</accession>
<comment type="cofactor">
    <cofactor evidence="1">
        <name>Mg(2+)</name>
        <dbReference type="ChEBI" id="CHEBI:18420"/>
    </cofactor>
</comment>
<feature type="non-terminal residue" evidence="7">
    <location>
        <position position="82"/>
    </location>
</feature>
<protein>
    <recommendedName>
        <fullName evidence="3">inorganic diphosphatase</fullName>
        <ecNumber evidence="3">3.6.1.1</ecNumber>
    </recommendedName>
</protein>
<dbReference type="GO" id="GO:0000287">
    <property type="term" value="F:magnesium ion binding"/>
    <property type="evidence" value="ECO:0007669"/>
    <property type="project" value="InterPro"/>
</dbReference>
<dbReference type="InterPro" id="IPR008162">
    <property type="entry name" value="Pyrophosphatase"/>
</dbReference>
<dbReference type="GO" id="GO:0004427">
    <property type="term" value="F:inorganic diphosphate phosphatase activity"/>
    <property type="evidence" value="ECO:0007669"/>
    <property type="project" value="UniProtKB-EC"/>
</dbReference>
<dbReference type="OrthoDB" id="1608002at2759"/>
<evidence type="ECO:0000256" key="1">
    <source>
        <dbReference type="ARBA" id="ARBA00001946"/>
    </source>
</evidence>
<keyword evidence="6" id="KW-0460">Magnesium</keyword>
<keyword evidence="4" id="KW-0479">Metal-binding</keyword>
<evidence type="ECO:0000256" key="4">
    <source>
        <dbReference type="ARBA" id="ARBA00022723"/>
    </source>
</evidence>
<comment type="similarity">
    <text evidence="2">Belongs to the PPase family.</text>
</comment>
<evidence type="ECO:0000256" key="3">
    <source>
        <dbReference type="ARBA" id="ARBA00012146"/>
    </source>
</evidence>
<dbReference type="SUPFAM" id="SSF50324">
    <property type="entry name" value="Inorganic pyrophosphatase"/>
    <property type="match status" value="1"/>
</dbReference>
<dbReference type="Proteomes" id="UP000230423">
    <property type="component" value="Unassembled WGS sequence"/>
</dbReference>
<reference evidence="7 8" key="1">
    <citation type="submission" date="2015-09" db="EMBL/GenBank/DDBJ databases">
        <title>Draft genome of the parasitic nematode Teladorsagia circumcincta isolate WARC Sus (inbred).</title>
        <authorList>
            <person name="Mitreva M."/>
        </authorList>
    </citation>
    <scope>NUCLEOTIDE SEQUENCE [LARGE SCALE GENOMIC DNA]</scope>
    <source>
        <strain evidence="7 8">S</strain>
    </source>
</reference>
<dbReference type="AlphaFoldDB" id="A0A2G9TMS7"/>
<evidence type="ECO:0000256" key="6">
    <source>
        <dbReference type="ARBA" id="ARBA00022842"/>
    </source>
</evidence>
<dbReference type="EC" id="3.6.1.1" evidence="3"/>
<feature type="non-terminal residue" evidence="7">
    <location>
        <position position="1"/>
    </location>
</feature>
<organism evidence="7 8">
    <name type="scientific">Teladorsagia circumcincta</name>
    <name type="common">Brown stomach worm</name>
    <name type="synonym">Ostertagia circumcincta</name>
    <dbReference type="NCBI Taxonomy" id="45464"/>
    <lineage>
        <taxon>Eukaryota</taxon>
        <taxon>Metazoa</taxon>
        <taxon>Ecdysozoa</taxon>
        <taxon>Nematoda</taxon>
        <taxon>Chromadorea</taxon>
        <taxon>Rhabditida</taxon>
        <taxon>Rhabditina</taxon>
        <taxon>Rhabditomorpha</taxon>
        <taxon>Strongyloidea</taxon>
        <taxon>Trichostrongylidae</taxon>
        <taxon>Teladorsagia</taxon>
    </lineage>
</organism>
<keyword evidence="8" id="KW-1185">Reference proteome</keyword>
<dbReference type="GO" id="GO:0006796">
    <property type="term" value="P:phosphate-containing compound metabolic process"/>
    <property type="evidence" value="ECO:0007669"/>
    <property type="project" value="InterPro"/>
</dbReference>
<sequence>APGPSPIDTEEIEPKRRMAAGDAIKYETIERGSLYGTDYRIFIKGPEGVISPWHDIPLFADEANHIYNMIVEIPRWTNAKME</sequence>
<dbReference type="Gene3D" id="3.90.80.10">
    <property type="entry name" value="Inorganic pyrophosphatase"/>
    <property type="match status" value="1"/>
</dbReference>
<evidence type="ECO:0000256" key="5">
    <source>
        <dbReference type="ARBA" id="ARBA00022801"/>
    </source>
</evidence>
<evidence type="ECO:0000313" key="7">
    <source>
        <dbReference type="EMBL" id="PIO59299.1"/>
    </source>
</evidence>